<evidence type="ECO:0000256" key="3">
    <source>
        <dbReference type="ARBA" id="ARBA00023180"/>
    </source>
</evidence>
<evidence type="ECO:0000256" key="1">
    <source>
        <dbReference type="ARBA" id="ARBA00004613"/>
    </source>
</evidence>
<name>A0A6J6JEA2_9ZZZZ</name>
<dbReference type="Pfam" id="PF03098">
    <property type="entry name" value="An_peroxidase"/>
    <property type="match status" value="1"/>
</dbReference>
<evidence type="ECO:0000313" key="5">
    <source>
        <dbReference type="EMBL" id="CAB4635116.1"/>
    </source>
</evidence>
<reference evidence="5" key="1">
    <citation type="submission" date="2020-05" db="EMBL/GenBank/DDBJ databases">
        <authorList>
            <person name="Chiriac C."/>
            <person name="Salcher M."/>
            <person name="Ghai R."/>
            <person name="Kavagutti S V."/>
        </authorList>
    </citation>
    <scope>NUCLEOTIDE SEQUENCE</scope>
</reference>
<keyword evidence="3" id="KW-0325">Glycoprotein</keyword>
<evidence type="ECO:0000256" key="4">
    <source>
        <dbReference type="SAM" id="MobiDB-lite"/>
    </source>
</evidence>
<proteinExistence type="predicted"/>
<dbReference type="InterPro" id="IPR019791">
    <property type="entry name" value="Haem_peroxidase_animal"/>
</dbReference>
<comment type="subcellular location">
    <subcellularLocation>
        <location evidence="1">Secreted</location>
    </subcellularLocation>
</comment>
<accession>A0A6J6JEA2</accession>
<dbReference type="CDD" id="cd09822">
    <property type="entry name" value="peroxinectin_like_bacterial"/>
    <property type="match status" value="1"/>
</dbReference>
<dbReference type="GO" id="GO:0005576">
    <property type="term" value="C:extracellular region"/>
    <property type="evidence" value="ECO:0007669"/>
    <property type="project" value="UniProtKB-SubCell"/>
</dbReference>
<dbReference type="PANTHER" id="PTHR11475">
    <property type="entry name" value="OXIDASE/PEROXIDASE"/>
    <property type="match status" value="1"/>
</dbReference>
<dbReference type="PRINTS" id="PR00457">
    <property type="entry name" value="ANPEROXIDASE"/>
</dbReference>
<organism evidence="5">
    <name type="scientific">freshwater metagenome</name>
    <dbReference type="NCBI Taxonomy" id="449393"/>
    <lineage>
        <taxon>unclassified sequences</taxon>
        <taxon>metagenomes</taxon>
        <taxon>ecological metagenomes</taxon>
    </lineage>
</organism>
<dbReference type="PROSITE" id="PS50292">
    <property type="entry name" value="PEROXIDASE_3"/>
    <property type="match status" value="1"/>
</dbReference>
<dbReference type="GO" id="GO:0006979">
    <property type="term" value="P:response to oxidative stress"/>
    <property type="evidence" value="ECO:0007669"/>
    <property type="project" value="InterPro"/>
</dbReference>
<dbReference type="GO" id="GO:0020037">
    <property type="term" value="F:heme binding"/>
    <property type="evidence" value="ECO:0007669"/>
    <property type="project" value="InterPro"/>
</dbReference>
<keyword evidence="2" id="KW-0964">Secreted</keyword>
<dbReference type="SUPFAM" id="SSF48113">
    <property type="entry name" value="Heme-dependent peroxidases"/>
    <property type="match status" value="1"/>
</dbReference>
<evidence type="ECO:0000256" key="2">
    <source>
        <dbReference type="ARBA" id="ARBA00022525"/>
    </source>
</evidence>
<protein>
    <submittedName>
        <fullName evidence="5">Unannotated protein</fullName>
    </submittedName>
</protein>
<gene>
    <name evidence="5" type="ORF">UFOPK1961_01018</name>
</gene>
<feature type="region of interest" description="Disordered" evidence="4">
    <location>
        <begin position="36"/>
        <end position="62"/>
    </location>
</feature>
<dbReference type="EMBL" id="CAEZVJ010000135">
    <property type="protein sequence ID" value="CAB4635116.1"/>
    <property type="molecule type" value="Genomic_DNA"/>
</dbReference>
<dbReference type="InterPro" id="IPR037120">
    <property type="entry name" value="Haem_peroxidase_sf_animal"/>
</dbReference>
<dbReference type="AlphaFoldDB" id="A0A6J6JEA2"/>
<dbReference type="Gene3D" id="1.10.640.10">
    <property type="entry name" value="Haem peroxidase domain superfamily, animal type"/>
    <property type="match status" value="1"/>
</dbReference>
<dbReference type="GO" id="GO:0004601">
    <property type="term" value="F:peroxidase activity"/>
    <property type="evidence" value="ECO:0007669"/>
    <property type="project" value="InterPro"/>
</dbReference>
<sequence>MHRSQTATAILASALTTTLTLVSIVVGSTPAVAAKAPNIQHRPEAPNNQPRPGVAAPQYSFSGEGNNFANPEWGSVSRGFIRIAPQRYADGISTMSGADRPSARVVSNAISDQTQSIVNDRNLTDMVYVFGQFLDHDITRTISGTGDLQPIAVPTGDPQFDPASTGTTTIPFTRSTFVTGSGTAIANPRQQNNWVTAFIDGSQVYGSDRERASALRTMSGGMMKTSAGNLLPFNSLLLENDNDAHQVPDENLFLAGDVRANENPGIISLQTLFVREHNRIAGQIAARNPRLTDEEIYQKARQMVIAEMQWIAYNEYLPTLLGPTAMPAYRGYSPKVNPSISNEFSTAAYRFGHSMLDDEVGRLNNDGTEIDGGALELATSFFNPTVFDPSLPNHEGDIDVFIKAEISGKAQEVDTYLNDGVRNFLFGPPGAGGLDLAALNIQRGRDHGLADYNTMRAAYGLPKVTRFDQITSNAALASQLEATYGDVNSVDAWVGGLAEDHVAGGSLGQLFTRVIVDQFSRLRSGDRLYFEAWMSRPDVAAIKRTSLASIITANTALTTVQRNVFVTNG</sequence>
<dbReference type="PANTHER" id="PTHR11475:SF4">
    <property type="entry name" value="CHORION PEROXIDASE"/>
    <property type="match status" value="1"/>
</dbReference>
<dbReference type="InterPro" id="IPR010255">
    <property type="entry name" value="Haem_peroxidase_sf"/>
</dbReference>